<dbReference type="KEGG" id="fmr:Fuma_06651"/>
<sequence>MAEHYQWKGADLVLRLRISPRASRDKVGELMGDRLKVSITAPPVDGKANAHLCALIAKQFGVAKSGVTVVAGETSRDKTIQISEPKKLADAFLVRLPS</sequence>
<dbReference type="InterPro" id="IPR003746">
    <property type="entry name" value="DUF167"/>
</dbReference>
<dbReference type="PANTHER" id="PTHR13420:SF7">
    <property type="entry name" value="UPF0235 PROTEIN C15ORF40"/>
    <property type="match status" value="1"/>
</dbReference>
<dbReference type="RefSeq" id="WP_077027932.1">
    <property type="nucleotide sequence ID" value="NZ_CP017641.1"/>
</dbReference>
<dbReference type="Gene3D" id="3.30.1200.10">
    <property type="entry name" value="YggU-like"/>
    <property type="match status" value="1"/>
</dbReference>
<evidence type="ECO:0000313" key="3">
    <source>
        <dbReference type="EMBL" id="APZ96975.1"/>
    </source>
</evidence>
<reference evidence="3 4" key="1">
    <citation type="journal article" date="2016" name="Front. Microbiol.">
        <title>Fuerstia marisgermanicae gen. nov., sp. nov., an Unusual Member of the Phylum Planctomycetes from the German Wadden Sea.</title>
        <authorList>
            <person name="Kohn T."/>
            <person name="Heuer A."/>
            <person name="Jogler M."/>
            <person name="Vollmers J."/>
            <person name="Boedeker C."/>
            <person name="Bunk B."/>
            <person name="Rast P."/>
            <person name="Borchert D."/>
            <person name="Glockner I."/>
            <person name="Freese H.M."/>
            <person name="Klenk H.P."/>
            <person name="Overmann J."/>
            <person name="Kaster A.K."/>
            <person name="Rohde M."/>
            <person name="Wiegand S."/>
            <person name="Jogler C."/>
        </authorList>
    </citation>
    <scope>NUCLEOTIDE SEQUENCE [LARGE SCALE GENOMIC DNA]</scope>
    <source>
        <strain evidence="3 4">NH11</strain>
    </source>
</reference>
<dbReference type="SUPFAM" id="SSF69786">
    <property type="entry name" value="YggU-like"/>
    <property type="match status" value="1"/>
</dbReference>
<comment type="similarity">
    <text evidence="1 2">Belongs to the UPF0235 family.</text>
</comment>
<dbReference type="NCBIfam" id="TIGR00251">
    <property type="entry name" value="DUF167 family protein"/>
    <property type="match status" value="1"/>
</dbReference>
<name>A0A1P8WSE1_9PLAN</name>
<dbReference type="PANTHER" id="PTHR13420">
    <property type="entry name" value="UPF0235 PROTEIN C15ORF40"/>
    <property type="match status" value="1"/>
</dbReference>
<dbReference type="InterPro" id="IPR036591">
    <property type="entry name" value="YggU-like_sf"/>
</dbReference>
<organism evidence="3 4">
    <name type="scientific">Fuerstiella marisgermanici</name>
    <dbReference type="NCBI Taxonomy" id="1891926"/>
    <lineage>
        <taxon>Bacteria</taxon>
        <taxon>Pseudomonadati</taxon>
        <taxon>Planctomycetota</taxon>
        <taxon>Planctomycetia</taxon>
        <taxon>Planctomycetales</taxon>
        <taxon>Planctomycetaceae</taxon>
        <taxon>Fuerstiella</taxon>
    </lineage>
</organism>
<dbReference type="GO" id="GO:0005737">
    <property type="term" value="C:cytoplasm"/>
    <property type="evidence" value="ECO:0007669"/>
    <property type="project" value="TreeGrafter"/>
</dbReference>
<dbReference type="AlphaFoldDB" id="A0A1P8WSE1"/>
<dbReference type="Pfam" id="PF02594">
    <property type="entry name" value="DUF167"/>
    <property type="match status" value="1"/>
</dbReference>
<dbReference type="Proteomes" id="UP000187735">
    <property type="component" value="Chromosome"/>
</dbReference>
<dbReference type="STRING" id="1891926.Fuma_06651"/>
<proteinExistence type="inferred from homology"/>
<dbReference type="OrthoDB" id="290224at2"/>
<evidence type="ECO:0000313" key="4">
    <source>
        <dbReference type="Proteomes" id="UP000187735"/>
    </source>
</evidence>
<gene>
    <name evidence="3" type="ORF">Fuma_06651</name>
</gene>
<dbReference type="HAMAP" id="MF_00634">
    <property type="entry name" value="UPF0235"/>
    <property type="match status" value="1"/>
</dbReference>
<accession>A0A1P8WSE1</accession>
<protein>
    <recommendedName>
        <fullName evidence="2">UPF0235 protein Fuma_06651</fullName>
    </recommendedName>
</protein>
<keyword evidence="4" id="KW-1185">Reference proteome</keyword>
<dbReference type="SMART" id="SM01152">
    <property type="entry name" value="DUF167"/>
    <property type="match status" value="1"/>
</dbReference>
<evidence type="ECO:0000256" key="2">
    <source>
        <dbReference type="HAMAP-Rule" id="MF_00634"/>
    </source>
</evidence>
<dbReference type="EMBL" id="CP017641">
    <property type="protein sequence ID" value="APZ96975.1"/>
    <property type="molecule type" value="Genomic_DNA"/>
</dbReference>
<evidence type="ECO:0000256" key="1">
    <source>
        <dbReference type="ARBA" id="ARBA00010364"/>
    </source>
</evidence>